<proteinExistence type="predicted"/>
<sequence length="532" mass="58304">MTRLMFTDLEKEWLHRQLDSPDIMVMLAANPSRILEADTAGNAVKVLRGRRNGDGNFKKAAVQITNTYLATFNAPFTEESQLEFNARKKAMRNLGITFCHRRQAETNDQFQARISFEPLSKRIYNWLLSHSPNKVKKAPYARIASTSAPSRRYTPYGVFKASGATSTPSTSDTAPSASANIGDWNKTLHSTFVNQTQDQLQILQKVANTLNASVEGVLPDKSSKHLQHEKARQLESTIVDQLLDWTIQTGYMGFIILGGKNSMGEVRNFTVNNAATRGGMSFTQHMCNRFRISEQQWQTELDWFFQEVYNGGTCSDDEAASDTVEGETSASDVVLAPLSFFAREGSTTEEPPAKEDAVAEDASPKPVQCEHNGKPASADEVGSTSSDNVPPGDRDKMLLDAHLVLPPFTGTPDVSALSAVTPPAAPIIDGEQDGNRQISPTTDSSVDTGVHEEQTPNTSEKQFSRRARKVDAAGCSLPPEAGMHGNVNRRPSKIGPSKVTRSGRRIIPKTTGTAAYDEVVLRQNAASRRSRK</sequence>
<organism evidence="1 2">
    <name type="scientific">Irpex rosettiformis</name>
    <dbReference type="NCBI Taxonomy" id="378272"/>
    <lineage>
        <taxon>Eukaryota</taxon>
        <taxon>Fungi</taxon>
        <taxon>Dikarya</taxon>
        <taxon>Basidiomycota</taxon>
        <taxon>Agaricomycotina</taxon>
        <taxon>Agaricomycetes</taxon>
        <taxon>Polyporales</taxon>
        <taxon>Irpicaceae</taxon>
        <taxon>Irpex</taxon>
    </lineage>
</organism>
<gene>
    <name evidence="1" type="ORF">BDY19DRAFT_990013</name>
</gene>
<comment type="caution">
    <text evidence="1">The sequence shown here is derived from an EMBL/GenBank/DDBJ whole genome shotgun (WGS) entry which is preliminary data.</text>
</comment>
<reference evidence="1" key="1">
    <citation type="journal article" date="2021" name="Environ. Microbiol.">
        <title>Gene family expansions and transcriptome signatures uncover fungal adaptations to wood decay.</title>
        <authorList>
            <person name="Hage H."/>
            <person name="Miyauchi S."/>
            <person name="Viragh M."/>
            <person name="Drula E."/>
            <person name="Min B."/>
            <person name="Chaduli D."/>
            <person name="Navarro D."/>
            <person name="Favel A."/>
            <person name="Norest M."/>
            <person name="Lesage-Meessen L."/>
            <person name="Balint B."/>
            <person name="Merenyi Z."/>
            <person name="de Eugenio L."/>
            <person name="Morin E."/>
            <person name="Martinez A.T."/>
            <person name="Baldrian P."/>
            <person name="Stursova M."/>
            <person name="Martinez M.J."/>
            <person name="Novotny C."/>
            <person name="Magnuson J.K."/>
            <person name="Spatafora J.W."/>
            <person name="Maurice S."/>
            <person name="Pangilinan J."/>
            <person name="Andreopoulos W."/>
            <person name="LaButti K."/>
            <person name="Hundley H."/>
            <person name="Na H."/>
            <person name="Kuo A."/>
            <person name="Barry K."/>
            <person name="Lipzen A."/>
            <person name="Henrissat B."/>
            <person name="Riley R."/>
            <person name="Ahrendt S."/>
            <person name="Nagy L.G."/>
            <person name="Grigoriev I.V."/>
            <person name="Martin F."/>
            <person name="Rosso M.N."/>
        </authorList>
    </citation>
    <scope>NUCLEOTIDE SEQUENCE</scope>
    <source>
        <strain evidence="1">CBS 384.51</strain>
    </source>
</reference>
<evidence type="ECO:0000313" key="1">
    <source>
        <dbReference type="EMBL" id="KAI0093367.1"/>
    </source>
</evidence>
<accession>A0ACB8UG29</accession>
<protein>
    <submittedName>
        <fullName evidence="1">Uncharacterized protein</fullName>
    </submittedName>
</protein>
<dbReference type="EMBL" id="MU274902">
    <property type="protein sequence ID" value="KAI0093367.1"/>
    <property type="molecule type" value="Genomic_DNA"/>
</dbReference>
<keyword evidence="2" id="KW-1185">Reference proteome</keyword>
<dbReference type="Proteomes" id="UP001055072">
    <property type="component" value="Unassembled WGS sequence"/>
</dbReference>
<name>A0ACB8UG29_9APHY</name>
<evidence type="ECO:0000313" key="2">
    <source>
        <dbReference type="Proteomes" id="UP001055072"/>
    </source>
</evidence>